<sequence>MKDSLGYLHEVWLCPNEHGQSLPACIPVGPDGDAARALNEPGSEWVWTFWTRSHAETMVVYYEFVGYGEYCVLNDLDRQPYSSDAYERQTTYLFRDDTISISGSEARR</sequence>
<reference evidence="1" key="1">
    <citation type="submission" date="2016-10" db="EMBL/GenBank/DDBJ databases">
        <authorList>
            <person name="Varghese N."/>
            <person name="Submissions S."/>
        </authorList>
    </citation>
    <scope>NUCLEOTIDE SEQUENCE [LARGE SCALE GENOMIC DNA]</scope>
    <source>
        <strain evidence="1">YR281</strain>
    </source>
</reference>
<evidence type="ECO:0000313" key="1">
    <source>
        <dbReference type="EMBL" id="SDJ02027.1"/>
    </source>
</evidence>
<protein>
    <submittedName>
        <fullName evidence="1">Uncharacterized protein</fullName>
    </submittedName>
</protein>
<dbReference type="EMBL" id="FNDI01000030">
    <property type="protein sequence ID" value="SDJ02027.1"/>
    <property type="molecule type" value="Genomic_DNA"/>
</dbReference>
<comment type="caution">
    <text evidence="1">The sequence shown here is derived from an EMBL/GenBank/DDBJ whole genome shotgun (WGS) entry which is preliminary data.</text>
</comment>
<evidence type="ECO:0000313" key="2">
    <source>
        <dbReference type="Proteomes" id="UP000198900"/>
    </source>
</evidence>
<accession>A0A7Z7BF58</accession>
<dbReference type="Proteomes" id="UP000198900">
    <property type="component" value="Unassembled WGS sequence"/>
</dbReference>
<proteinExistence type="predicted"/>
<name>A0A7Z7BF58_9BURK</name>
<keyword evidence="2" id="KW-1185">Reference proteome</keyword>
<dbReference type="AlphaFoldDB" id="A0A7Z7BF58"/>
<gene>
    <name evidence="1" type="ORF">SAMN04487926_13034</name>
</gene>
<organism evidence="1 2">
    <name type="scientific">Paraburkholderia steynii</name>
    <dbReference type="NCBI Taxonomy" id="1245441"/>
    <lineage>
        <taxon>Bacteria</taxon>
        <taxon>Pseudomonadati</taxon>
        <taxon>Pseudomonadota</taxon>
        <taxon>Betaproteobacteria</taxon>
        <taxon>Burkholderiales</taxon>
        <taxon>Burkholderiaceae</taxon>
        <taxon>Paraburkholderia</taxon>
    </lineage>
</organism>